<dbReference type="Pfam" id="PF17284">
    <property type="entry name" value="Spermine_synt_N"/>
    <property type="match status" value="1"/>
</dbReference>
<evidence type="ECO:0000313" key="11">
    <source>
        <dbReference type="Proteomes" id="UP000244180"/>
    </source>
</evidence>
<dbReference type="GO" id="GO:0005829">
    <property type="term" value="C:cytosol"/>
    <property type="evidence" value="ECO:0007669"/>
    <property type="project" value="TreeGrafter"/>
</dbReference>
<dbReference type="InterPro" id="IPR030373">
    <property type="entry name" value="PABS_CS"/>
</dbReference>
<gene>
    <name evidence="4" type="primary">speE</name>
    <name evidence="10" type="ORF">HSCHL_0110</name>
</gene>
<dbReference type="PANTHER" id="PTHR11558:SF11">
    <property type="entry name" value="SPERMIDINE SYNTHASE"/>
    <property type="match status" value="1"/>
</dbReference>
<feature type="binding site" evidence="4">
    <location>
        <begin position="202"/>
        <end position="203"/>
    </location>
    <ligand>
        <name>S-methyl-5'-thioadenosine</name>
        <dbReference type="ChEBI" id="CHEBI:17509"/>
    </ligand>
</feature>
<dbReference type="InterPro" id="IPR030374">
    <property type="entry name" value="PABS"/>
</dbReference>
<evidence type="ECO:0000256" key="7">
    <source>
        <dbReference type="RuleBase" id="RU003837"/>
    </source>
</evidence>
<feature type="binding site" evidence="4">
    <location>
        <position position="96"/>
    </location>
    <ligand>
        <name>S-methyl-5'-thioadenosine</name>
        <dbReference type="ChEBI" id="CHEBI:17509"/>
    </ligand>
</feature>
<dbReference type="InterPro" id="IPR035246">
    <property type="entry name" value="Spermidine_synt_N"/>
</dbReference>
<keyword evidence="3 4" id="KW-0620">Polyamine biosynthesis</keyword>
<comment type="subunit">
    <text evidence="4">Homodimer or homotetramer.</text>
</comment>
<dbReference type="GO" id="GO:0004766">
    <property type="term" value="F:spermidine synthase activity"/>
    <property type="evidence" value="ECO:0007669"/>
    <property type="project" value="UniProtKB-UniRule"/>
</dbReference>
<dbReference type="NCBIfam" id="NF002010">
    <property type="entry name" value="PRK00811.1"/>
    <property type="match status" value="1"/>
</dbReference>
<evidence type="ECO:0000256" key="8">
    <source>
        <dbReference type="SAM" id="MobiDB-lite"/>
    </source>
</evidence>
<evidence type="ECO:0000256" key="3">
    <source>
        <dbReference type="ARBA" id="ARBA00023115"/>
    </source>
</evidence>
<evidence type="ECO:0000313" key="10">
    <source>
        <dbReference type="EMBL" id="PTQ54531.1"/>
    </source>
</evidence>
<protein>
    <recommendedName>
        <fullName evidence="4">Polyamine aminopropyltransferase</fullName>
    </recommendedName>
    <alternativeName>
        <fullName evidence="4">Putrescine aminopropyltransferase</fullName>
        <shortName evidence="4">PAPT</shortName>
    </alternativeName>
    <alternativeName>
        <fullName evidence="4">Spermidine synthase</fullName>
        <shortName evidence="4">SPDS</shortName>
        <shortName evidence="4">SPDSY</shortName>
        <ecNumber evidence="4">2.5.1.16</ecNumber>
    </alternativeName>
</protein>
<organism evidence="10 11">
    <name type="scientific">Hydrogenibacillus schlegelii</name>
    <name type="common">Bacillus schlegelii</name>
    <dbReference type="NCBI Taxonomy" id="1484"/>
    <lineage>
        <taxon>Bacteria</taxon>
        <taxon>Bacillati</taxon>
        <taxon>Bacillota</taxon>
        <taxon>Bacilli</taxon>
        <taxon>Bacillales</taxon>
        <taxon>Bacillales Family X. Incertae Sedis</taxon>
        <taxon>Hydrogenibacillus</taxon>
    </lineage>
</organism>
<feature type="domain" description="PABS" evidence="9">
    <location>
        <begin position="67"/>
        <end position="300"/>
    </location>
</feature>
<dbReference type="AlphaFoldDB" id="A0A2T5GED1"/>
<evidence type="ECO:0000259" key="9">
    <source>
        <dbReference type="PROSITE" id="PS51006"/>
    </source>
</evidence>
<dbReference type="InterPro" id="IPR029063">
    <property type="entry name" value="SAM-dependent_MTases_sf"/>
</dbReference>
<reference evidence="10 11" key="1">
    <citation type="submission" date="2017-08" db="EMBL/GenBank/DDBJ databases">
        <title>Burning lignite coal seam in the remote Altai Mountains harbors a hydrogen-driven thermophilic microbial community.</title>
        <authorList>
            <person name="Kadnikov V.V."/>
            <person name="Mardanov A.V."/>
            <person name="Ivasenko D."/>
            <person name="Beletsky A.V."/>
            <person name="Karnachuk O.V."/>
            <person name="Ravin N.V."/>
        </authorList>
    </citation>
    <scope>NUCLEOTIDE SEQUENCE [LARGE SCALE GENOMIC DNA]</scope>
    <source>
        <strain evidence="10">AL33</strain>
    </source>
</reference>
<feature type="binding site" evidence="4">
    <location>
        <position position="171"/>
    </location>
    <ligand>
        <name>S-methyl-5'-thioadenosine</name>
        <dbReference type="ChEBI" id="CHEBI:17509"/>
    </ligand>
</feature>
<accession>A0A2T5GED1</accession>
<dbReference type="PROSITE" id="PS51006">
    <property type="entry name" value="PABS_2"/>
    <property type="match status" value="1"/>
</dbReference>
<sequence length="363" mass="38454">MGGGGAGHTSGGGSARRPPVRPATSAACSSASGVPPGPCAGGRNDYNRSESPAGPGDFHESGVGTVELWFTEHQTEGFGITARIRRALHSETTPYQRLDVLETEAFGTMLVLDGMVMTTERDEFVYHEMIVHPALVTHPAPRRVLVVGGGDGGAVREVLKHPAVEEVVLVEVDRAVVEASRRYLPSIAGALDDPRVRITIGDGFEHIARAEAAYDVILVDSTEPVGPAVRLFEAGFYAGIKKALRPEGLFVAQTDNPWFKPALVQKTFAAIAGTFPLARLYVANIPTYPSGLWTFTLGSLRHDPLAVPPERIPDLDTRYYTPAIHRAAFALPRFVERLLADGFAAGGGTALASGAPAGGEGGR</sequence>
<feature type="compositionally biased region" description="Gly residues" evidence="8">
    <location>
        <begin position="1"/>
        <end position="14"/>
    </location>
</feature>
<dbReference type="UniPathway" id="UPA00248">
    <property type="reaction ID" value="UER00314"/>
</dbReference>
<dbReference type="GO" id="GO:0008295">
    <property type="term" value="P:spermidine biosynthetic process"/>
    <property type="evidence" value="ECO:0007669"/>
    <property type="project" value="UniProtKB-UniRule"/>
</dbReference>
<comment type="caution">
    <text evidence="10">The sequence shown here is derived from an EMBL/GenBank/DDBJ whole genome shotgun (WGS) entry which is preliminary data.</text>
</comment>
<feature type="binding site" evidence="4">
    <location>
        <position position="151"/>
    </location>
    <ligand>
        <name>spermidine</name>
        <dbReference type="ChEBI" id="CHEBI:57834"/>
    </ligand>
</feature>
<evidence type="ECO:0000256" key="4">
    <source>
        <dbReference type="HAMAP-Rule" id="MF_00198"/>
    </source>
</evidence>
<proteinExistence type="inferred from homology"/>
<dbReference type="NCBIfam" id="TIGR00417">
    <property type="entry name" value="speE"/>
    <property type="match status" value="1"/>
</dbReference>
<dbReference type="PROSITE" id="PS01330">
    <property type="entry name" value="PABS_1"/>
    <property type="match status" value="1"/>
</dbReference>
<comment type="similarity">
    <text evidence="1 4 6">Belongs to the spermidine/spermine synthase family.</text>
</comment>
<comment type="function">
    <text evidence="4">Catalyzes the irreversible transfer of a propylamine group from the amino donor S-adenosylmethioninamine (decarboxy-AdoMet) to putrescine (1,4-diaminobutane) to yield spermidine.</text>
</comment>
<dbReference type="Gene3D" id="3.40.50.150">
    <property type="entry name" value="Vaccinia Virus protein VP39"/>
    <property type="match status" value="1"/>
</dbReference>
<feature type="binding site" evidence="4">
    <location>
        <begin position="220"/>
        <end position="223"/>
    </location>
    <ligand>
        <name>spermidine</name>
        <dbReference type="ChEBI" id="CHEBI:57834"/>
    </ligand>
</feature>
<evidence type="ECO:0000256" key="1">
    <source>
        <dbReference type="ARBA" id="ARBA00007867"/>
    </source>
</evidence>
<name>A0A2T5GED1_HYDSH</name>
<dbReference type="EMBL" id="PEBV01000003">
    <property type="protein sequence ID" value="PTQ54531.1"/>
    <property type="molecule type" value="Genomic_DNA"/>
</dbReference>
<keyword evidence="4 7" id="KW-0745">Spermidine biosynthesis</keyword>
<keyword evidence="2 4" id="KW-0808">Transferase</keyword>
<dbReference type="SUPFAM" id="SSF53335">
    <property type="entry name" value="S-adenosyl-L-methionine-dependent methyltransferases"/>
    <property type="match status" value="1"/>
</dbReference>
<comment type="catalytic activity">
    <reaction evidence="4 7">
        <text>S-adenosyl 3-(methylsulfanyl)propylamine + putrescine = S-methyl-5'-thioadenosine + spermidine + H(+)</text>
        <dbReference type="Rhea" id="RHEA:12721"/>
        <dbReference type="ChEBI" id="CHEBI:15378"/>
        <dbReference type="ChEBI" id="CHEBI:17509"/>
        <dbReference type="ChEBI" id="CHEBI:57443"/>
        <dbReference type="ChEBI" id="CHEBI:57834"/>
        <dbReference type="ChEBI" id="CHEBI:326268"/>
        <dbReference type="EC" id="2.5.1.16"/>
    </reaction>
</comment>
<dbReference type="Proteomes" id="UP000244180">
    <property type="component" value="Unassembled WGS sequence"/>
</dbReference>
<evidence type="ECO:0000256" key="5">
    <source>
        <dbReference type="PROSITE-ProRule" id="PRU00354"/>
    </source>
</evidence>
<feature type="active site" description="Proton acceptor" evidence="4 5">
    <location>
        <position position="220"/>
    </location>
</feature>
<dbReference type="HAMAP" id="MF_00198">
    <property type="entry name" value="Spermidine_synth"/>
    <property type="match status" value="1"/>
</dbReference>
<feature type="binding site" evidence="4">
    <location>
        <position position="127"/>
    </location>
    <ligand>
        <name>spermidine</name>
        <dbReference type="ChEBI" id="CHEBI:57834"/>
    </ligand>
</feature>
<evidence type="ECO:0000256" key="2">
    <source>
        <dbReference type="ARBA" id="ARBA00022679"/>
    </source>
</evidence>
<feature type="binding site" evidence="4">
    <location>
        <position position="227"/>
    </location>
    <ligand>
        <name>S-methyl-5'-thioadenosine</name>
        <dbReference type="ChEBI" id="CHEBI:17509"/>
    </ligand>
</feature>
<dbReference type="InterPro" id="IPR001045">
    <property type="entry name" value="Spermi_synthase"/>
</dbReference>
<feature type="region of interest" description="Disordered" evidence="8">
    <location>
        <begin position="1"/>
        <end position="60"/>
    </location>
</feature>
<dbReference type="Pfam" id="PF01564">
    <property type="entry name" value="Spermine_synth"/>
    <property type="match status" value="1"/>
</dbReference>
<dbReference type="EC" id="2.5.1.16" evidence="4"/>
<dbReference type="InterPro" id="IPR037163">
    <property type="entry name" value="Spermidine_synt_N_sf"/>
</dbReference>
<dbReference type="Gene3D" id="2.30.140.10">
    <property type="entry name" value="Spermidine synthase, tetramerisation domain"/>
    <property type="match status" value="1"/>
</dbReference>
<evidence type="ECO:0000256" key="6">
    <source>
        <dbReference type="RuleBase" id="RU003836"/>
    </source>
</evidence>
<dbReference type="PANTHER" id="PTHR11558">
    <property type="entry name" value="SPERMIDINE/SPERMINE SYNTHASE"/>
    <property type="match status" value="1"/>
</dbReference>
<comment type="pathway">
    <text evidence="4">Amine and polyamine biosynthesis; spermidine biosynthesis; spermidine from putrescine: step 1/1.</text>
</comment>